<dbReference type="GO" id="GO:0022857">
    <property type="term" value="F:transmembrane transporter activity"/>
    <property type="evidence" value="ECO:0007669"/>
    <property type="project" value="InterPro"/>
</dbReference>
<sequence length="902" mass="100784">MNSIVLILTSLLYLVFLFGVAYWAEKRSKKGKSIVTNPYIYALSLAVYCTAWTFYGSVGRAVTNGIEFIAVFIGPSLMMPLWWIVLRKIIRICKVQRITSIADFISSRYGKNATLGVLVTIICILGILPYIAIQLKAISNSFLIVEKASGEISSSSFFTGDLAFYITIVLSIFTIIFGTRTIDSTERHEGMVAAIAAESIIKLVAFLTVGIFVSYFIFDGIPDIFQKASQVPSLKNVFVFNSEQDISGWFWHLLLSMMAIMFLPRQFQVSVIENVDEKHLNKALWLFPLYLLLINIFVIPIAMGGVLLFPSHTINPDEYVLAIPLKFNQAFITIFTYIGGFSAATSMIIVETIALSVMISNNLVMPVILKSAYLQDKLAGNLSLLVKTIRRTSIVLILLMAYLYYKTIAGHYSLVSNGMVSFAAVSQFAPAIIGGIFWKNGTQKGALIGLLVGVLIWFYTLVLPSMVGAGFFPQSIIDQGFMGLSTLKPLALFGLEGMDSISHGIFWSLLLNIFCYVCFSLNSHQSSIEHNQAVIFVDIFEYSEQVESPTIWRGTAYLSDIQLLLSNFLGEKRAEKILKLYAQKHKIKLIADKADPQIVSYVEKILAGIVGTASARIMISSVSKEEKISTEEVISILKSSQSLLSANKELKRKSVALEKATEELKEANEILQKTDKLKDDFLSTVAHEIRTPLTSIRALSEIVFDNPEMDLSEREHFLGTVVKESDRLSRLINQVLDLEKYESGKQKLILEDVDIQEIVKDSIDALYQQAKEKEIKVVFIPDRFTPRFQADKDKLIQVVVNLLSNAIKYCEPQKGEIILATHYVEGCVYTNVHDNGAGIDKNFQRLIFDKFFQAEDQTIKKPKGSGLGLAISKKIVELHNGQIWVESQVGKGSKFTFMIPIV</sequence>
<feature type="transmembrane region" description="Helical" evidence="17">
    <location>
        <begin position="113"/>
        <end position="133"/>
    </location>
</feature>
<evidence type="ECO:0000256" key="3">
    <source>
        <dbReference type="ARBA" id="ARBA00004314"/>
    </source>
</evidence>
<dbReference type="InterPro" id="IPR005467">
    <property type="entry name" value="His_kinase_dom"/>
</dbReference>
<comment type="catalytic activity">
    <reaction evidence="1">
        <text>ATP + protein L-histidine = ADP + protein N-phospho-L-histidine.</text>
        <dbReference type="EC" id="2.7.13.3"/>
    </reaction>
</comment>
<gene>
    <name evidence="19" type="ORF">HNP25_002962</name>
</gene>
<keyword evidence="14" id="KW-0902">Two-component regulatory system</keyword>
<evidence type="ECO:0000256" key="7">
    <source>
        <dbReference type="ARBA" id="ARBA00022553"/>
    </source>
</evidence>
<evidence type="ECO:0000256" key="4">
    <source>
        <dbReference type="ARBA" id="ARBA00006434"/>
    </source>
</evidence>
<keyword evidence="10" id="KW-0547">Nucleotide-binding</keyword>
<dbReference type="SUPFAM" id="SSF55874">
    <property type="entry name" value="ATPase domain of HSP90 chaperone/DNA topoisomerase II/histidine kinase"/>
    <property type="match status" value="1"/>
</dbReference>
<evidence type="ECO:0000256" key="8">
    <source>
        <dbReference type="ARBA" id="ARBA00022679"/>
    </source>
</evidence>
<proteinExistence type="inferred from homology"/>
<dbReference type="InterPro" id="IPR036890">
    <property type="entry name" value="HATPase_C_sf"/>
</dbReference>
<dbReference type="CDD" id="cd10322">
    <property type="entry name" value="SLC5sbd"/>
    <property type="match status" value="1"/>
</dbReference>
<feature type="transmembrane region" description="Helical" evidence="17">
    <location>
        <begin position="450"/>
        <end position="472"/>
    </location>
</feature>
<dbReference type="AlphaFoldDB" id="A0A841ESC1"/>
<evidence type="ECO:0000256" key="6">
    <source>
        <dbReference type="ARBA" id="ARBA00022475"/>
    </source>
</evidence>
<accession>A0A841ESC1</accession>
<dbReference type="Gene3D" id="1.20.1730.10">
    <property type="entry name" value="Sodium/glucose cotransporter"/>
    <property type="match status" value="1"/>
</dbReference>
<feature type="transmembrane region" description="Helical" evidence="17">
    <location>
        <begin position="6"/>
        <end position="24"/>
    </location>
</feature>
<name>A0A841ESC1_9BACT</name>
<dbReference type="PROSITE" id="PS50109">
    <property type="entry name" value="HIS_KIN"/>
    <property type="match status" value="1"/>
</dbReference>
<dbReference type="SMART" id="SM00387">
    <property type="entry name" value="HATPase_c"/>
    <property type="match status" value="1"/>
</dbReference>
<keyword evidence="20" id="KW-1185">Reference proteome</keyword>
<evidence type="ECO:0000313" key="19">
    <source>
        <dbReference type="EMBL" id="MBB6004299.1"/>
    </source>
</evidence>
<keyword evidence="7" id="KW-0597">Phosphoprotein</keyword>
<dbReference type="InterPro" id="IPR004358">
    <property type="entry name" value="Sig_transdc_His_kin-like_C"/>
</dbReference>
<organism evidence="19 20">
    <name type="scientific">Arcicella rosea</name>
    <dbReference type="NCBI Taxonomy" id="502909"/>
    <lineage>
        <taxon>Bacteria</taxon>
        <taxon>Pseudomonadati</taxon>
        <taxon>Bacteroidota</taxon>
        <taxon>Cytophagia</taxon>
        <taxon>Cytophagales</taxon>
        <taxon>Flectobacillaceae</taxon>
        <taxon>Arcicella</taxon>
    </lineage>
</organism>
<keyword evidence="16" id="KW-0175">Coiled coil</keyword>
<dbReference type="CDD" id="cd00082">
    <property type="entry name" value="HisKA"/>
    <property type="match status" value="1"/>
</dbReference>
<feature type="transmembrane region" description="Helical" evidence="17">
    <location>
        <begin position="162"/>
        <end position="179"/>
    </location>
</feature>
<dbReference type="InterPro" id="IPR050736">
    <property type="entry name" value="Sensor_HK_Regulatory"/>
</dbReference>
<evidence type="ECO:0000256" key="12">
    <source>
        <dbReference type="ARBA" id="ARBA00022840"/>
    </source>
</evidence>
<dbReference type="InterPro" id="IPR038377">
    <property type="entry name" value="Na/Glc_symporter_sf"/>
</dbReference>
<dbReference type="Pfam" id="PF02518">
    <property type="entry name" value="HATPase_c"/>
    <property type="match status" value="1"/>
</dbReference>
<dbReference type="InterPro" id="IPR001734">
    <property type="entry name" value="Na/solute_symporter"/>
</dbReference>
<comment type="subcellular location">
    <subcellularLocation>
        <location evidence="2">Cell membrane</location>
    </subcellularLocation>
    <subcellularLocation>
        <location evidence="3">Membrane raft</location>
        <topology evidence="3">Multi-pass membrane protein</topology>
    </subcellularLocation>
</comment>
<feature type="transmembrane region" description="Helical" evidence="17">
    <location>
        <begin position="246"/>
        <end position="263"/>
    </location>
</feature>
<evidence type="ECO:0000256" key="15">
    <source>
        <dbReference type="ARBA" id="ARBA00023136"/>
    </source>
</evidence>
<feature type="transmembrane region" description="Helical" evidence="17">
    <location>
        <begin position="420"/>
        <end position="438"/>
    </location>
</feature>
<evidence type="ECO:0000256" key="2">
    <source>
        <dbReference type="ARBA" id="ARBA00004236"/>
    </source>
</evidence>
<dbReference type="PROSITE" id="PS50283">
    <property type="entry name" value="NA_SOLUT_SYMP_3"/>
    <property type="match status" value="1"/>
</dbReference>
<dbReference type="InterPro" id="IPR003661">
    <property type="entry name" value="HisK_dim/P_dom"/>
</dbReference>
<dbReference type="InterPro" id="IPR003594">
    <property type="entry name" value="HATPase_dom"/>
</dbReference>
<feature type="transmembrane region" description="Helical" evidence="17">
    <location>
        <begin position="284"/>
        <end position="309"/>
    </location>
</feature>
<dbReference type="InterPro" id="IPR036097">
    <property type="entry name" value="HisK_dim/P_sf"/>
</dbReference>
<dbReference type="EC" id="2.7.13.3" evidence="5"/>
<evidence type="ECO:0000256" key="17">
    <source>
        <dbReference type="SAM" id="Phobius"/>
    </source>
</evidence>
<evidence type="ECO:0000259" key="18">
    <source>
        <dbReference type="PROSITE" id="PS50109"/>
    </source>
</evidence>
<evidence type="ECO:0000256" key="16">
    <source>
        <dbReference type="SAM" id="Coils"/>
    </source>
</evidence>
<feature type="transmembrane region" description="Helical" evidence="17">
    <location>
        <begin position="68"/>
        <end position="86"/>
    </location>
</feature>
<keyword evidence="11 19" id="KW-0418">Kinase</keyword>
<evidence type="ECO:0000313" key="20">
    <source>
        <dbReference type="Proteomes" id="UP000524404"/>
    </source>
</evidence>
<dbReference type="Gene3D" id="1.10.287.130">
    <property type="match status" value="1"/>
</dbReference>
<evidence type="ECO:0000256" key="5">
    <source>
        <dbReference type="ARBA" id="ARBA00012438"/>
    </source>
</evidence>
<dbReference type="EMBL" id="JACHKT010000022">
    <property type="protein sequence ID" value="MBB6004299.1"/>
    <property type="molecule type" value="Genomic_DNA"/>
</dbReference>
<feature type="coiled-coil region" evidence="16">
    <location>
        <begin position="643"/>
        <end position="677"/>
    </location>
</feature>
<dbReference type="FunFam" id="1.10.287.130:FF:000001">
    <property type="entry name" value="Two-component sensor histidine kinase"/>
    <property type="match status" value="1"/>
</dbReference>
<comment type="caution">
    <text evidence="19">The sequence shown here is derived from an EMBL/GenBank/DDBJ whole genome shotgun (WGS) entry which is preliminary data.</text>
</comment>
<feature type="transmembrane region" description="Helical" evidence="17">
    <location>
        <begin position="329"/>
        <end position="350"/>
    </location>
</feature>
<protein>
    <recommendedName>
        <fullName evidence="5">histidine kinase</fullName>
        <ecNumber evidence="5">2.7.13.3</ecNumber>
    </recommendedName>
</protein>
<evidence type="ECO:0000256" key="13">
    <source>
        <dbReference type="ARBA" id="ARBA00022989"/>
    </source>
</evidence>
<feature type="transmembrane region" description="Helical" evidence="17">
    <location>
        <begin position="36"/>
        <end position="56"/>
    </location>
</feature>
<feature type="domain" description="Histidine kinase" evidence="18">
    <location>
        <begin position="684"/>
        <end position="902"/>
    </location>
</feature>
<evidence type="ECO:0000256" key="10">
    <source>
        <dbReference type="ARBA" id="ARBA00022741"/>
    </source>
</evidence>
<dbReference type="SMART" id="SM00388">
    <property type="entry name" value="HisKA"/>
    <property type="match status" value="1"/>
</dbReference>
<dbReference type="RefSeq" id="WP_184135217.1">
    <property type="nucleotide sequence ID" value="NZ_JACHKT010000022.1"/>
</dbReference>
<dbReference type="Gene3D" id="3.30.565.10">
    <property type="entry name" value="Histidine kinase-like ATPase, C-terminal domain"/>
    <property type="match status" value="1"/>
</dbReference>
<dbReference type="PANTHER" id="PTHR43711:SF1">
    <property type="entry name" value="HISTIDINE KINASE 1"/>
    <property type="match status" value="1"/>
</dbReference>
<evidence type="ECO:0000256" key="11">
    <source>
        <dbReference type="ARBA" id="ARBA00022777"/>
    </source>
</evidence>
<evidence type="ECO:0000256" key="14">
    <source>
        <dbReference type="ARBA" id="ARBA00023012"/>
    </source>
</evidence>
<feature type="transmembrane region" description="Helical" evidence="17">
    <location>
        <begin position="394"/>
        <end position="414"/>
    </location>
</feature>
<dbReference type="PRINTS" id="PR00344">
    <property type="entry name" value="BCTRLSENSOR"/>
</dbReference>
<keyword evidence="6" id="KW-1003">Cell membrane</keyword>
<dbReference type="GO" id="GO:0000155">
    <property type="term" value="F:phosphorelay sensor kinase activity"/>
    <property type="evidence" value="ECO:0007669"/>
    <property type="project" value="InterPro"/>
</dbReference>
<comment type="similarity">
    <text evidence="4">Belongs to the sodium:solute symporter (SSF) (TC 2.A.21) family.</text>
</comment>
<keyword evidence="15 17" id="KW-0472">Membrane</keyword>
<dbReference type="Pfam" id="PF00512">
    <property type="entry name" value="HisKA"/>
    <property type="match status" value="1"/>
</dbReference>
<dbReference type="PANTHER" id="PTHR43711">
    <property type="entry name" value="TWO-COMPONENT HISTIDINE KINASE"/>
    <property type="match status" value="1"/>
</dbReference>
<dbReference type="GO" id="GO:0005524">
    <property type="term" value="F:ATP binding"/>
    <property type="evidence" value="ECO:0007669"/>
    <property type="project" value="UniProtKB-KW"/>
</dbReference>
<dbReference type="GO" id="GO:0045121">
    <property type="term" value="C:membrane raft"/>
    <property type="evidence" value="ECO:0007669"/>
    <property type="project" value="UniProtKB-SubCell"/>
</dbReference>
<dbReference type="FunFam" id="3.30.565.10:FF:000023">
    <property type="entry name" value="PAS domain-containing sensor histidine kinase"/>
    <property type="match status" value="1"/>
</dbReference>
<evidence type="ECO:0000256" key="9">
    <source>
        <dbReference type="ARBA" id="ARBA00022692"/>
    </source>
</evidence>
<dbReference type="GO" id="GO:0005886">
    <property type="term" value="C:plasma membrane"/>
    <property type="evidence" value="ECO:0007669"/>
    <property type="project" value="UniProtKB-SubCell"/>
</dbReference>
<keyword evidence="12" id="KW-0067">ATP-binding</keyword>
<keyword evidence="13 17" id="KW-1133">Transmembrane helix</keyword>
<keyword evidence="9 17" id="KW-0812">Transmembrane</keyword>
<keyword evidence="8" id="KW-0808">Transferase</keyword>
<feature type="transmembrane region" description="Helical" evidence="17">
    <location>
        <begin position="200"/>
        <end position="218"/>
    </location>
</feature>
<dbReference type="SUPFAM" id="SSF47384">
    <property type="entry name" value="Homodimeric domain of signal transducing histidine kinase"/>
    <property type="match status" value="1"/>
</dbReference>
<reference evidence="19 20" key="1">
    <citation type="submission" date="2020-08" db="EMBL/GenBank/DDBJ databases">
        <title>Functional genomics of gut bacteria from endangered species of beetles.</title>
        <authorList>
            <person name="Carlos-Shanley C."/>
        </authorList>
    </citation>
    <scope>NUCLEOTIDE SEQUENCE [LARGE SCALE GENOMIC DNA]</scope>
    <source>
        <strain evidence="19 20">S00070</strain>
    </source>
</reference>
<evidence type="ECO:0000256" key="1">
    <source>
        <dbReference type="ARBA" id="ARBA00000085"/>
    </source>
</evidence>
<dbReference type="Proteomes" id="UP000524404">
    <property type="component" value="Unassembled WGS sequence"/>
</dbReference>